<accession>A0A5B7JFB7</accession>
<organism evidence="1 2">
    <name type="scientific">Portunus trituberculatus</name>
    <name type="common">Swimming crab</name>
    <name type="synonym">Neptunus trituberculatus</name>
    <dbReference type="NCBI Taxonomy" id="210409"/>
    <lineage>
        <taxon>Eukaryota</taxon>
        <taxon>Metazoa</taxon>
        <taxon>Ecdysozoa</taxon>
        <taxon>Arthropoda</taxon>
        <taxon>Crustacea</taxon>
        <taxon>Multicrustacea</taxon>
        <taxon>Malacostraca</taxon>
        <taxon>Eumalacostraca</taxon>
        <taxon>Eucarida</taxon>
        <taxon>Decapoda</taxon>
        <taxon>Pleocyemata</taxon>
        <taxon>Brachyura</taxon>
        <taxon>Eubrachyura</taxon>
        <taxon>Portunoidea</taxon>
        <taxon>Portunidae</taxon>
        <taxon>Portuninae</taxon>
        <taxon>Portunus</taxon>
    </lineage>
</organism>
<evidence type="ECO:0000313" key="2">
    <source>
        <dbReference type="Proteomes" id="UP000324222"/>
    </source>
</evidence>
<keyword evidence="2" id="KW-1185">Reference proteome</keyword>
<reference evidence="1 2" key="1">
    <citation type="submission" date="2019-05" db="EMBL/GenBank/DDBJ databases">
        <title>Another draft genome of Portunus trituberculatus and its Hox gene families provides insights of decapod evolution.</title>
        <authorList>
            <person name="Jeong J.-H."/>
            <person name="Song I."/>
            <person name="Kim S."/>
            <person name="Choi T."/>
            <person name="Kim D."/>
            <person name="Ryu S."/>
            <person name="Kim W."/>
        </authorList>
    </citation>
    <scope>NUCLEOTIDE SEQUENCE [LARGE SCALE GENOMIC DNA]</scope>
    <source>
        <tissue evidence="1">Muscle</tissue>
    </source>
</reference>
<proteinExistence type="predicted"/>
<dbReference type="Proteomes" id="UP000324222">
    <property type="component" value="Unassembled WGS sequence"/>
</dbReference>
<protein>
    <submittedName>
        <fullName evidence="1">Uncharacterized protein</fullName>
    </submittedName>
</protein>
<dbReference type="AlphaFoldDB" id="A0A5B7JFB7"/>
<gene>
    <name evidence="1" type="ORF">E2C01_088682</name>
</gene>
<sequence>MITPYSSTYKQYISSPLRISYSCSSSSSSSSSSYSISSYFFSFNLAINVWNDNSAFYCHTRLPFLLIPSLHPPTLPPRAPLTIHSTRHSRHESHSLHIR</sequence>
<dbReference type="EMBL" id="VSRR010095247">
    <property type="protein sequence ID" value="MPC93549.1"/>
    <property type="molecule type" value="Genomic_DNA"/>
</dbReference>
<evidence type="ECO:0000313" key="1">
    <source>
        <dbReference type="EMBL" id="MPC93549.1"/>
    </source>
</evidence>
<name>A0A5B7JFB7_PORTR</name>
<comment type="caution">
    <text evidence="1">The sequence shown here is derived from an EMBL/GenBank/DDBJ whole genome shotgun (WGS) entry which is preliminary data.</text>
</comment>